<feature type="signal peptide" evidence="1">
    <location>
        <begin position="1"/>
        <end position="20"/>
    </location>
</feature>
<evidence type="ECO:0000256" key="1">
    <source>
        <dbReference type="SAM" id="SignalP"/>
    </source>
</evidence>
<feature type="chain" id="PRO_5029771283" description="Outer membrane beta-barrel protein" evidence="1">
    <location>
        <begin position="21"/>
        <end position="275"/>
    </location>
</feature>
<dbReference type="AlphaFoldDB" id="A0A7K1Y7U4"/>
<dbReference type="RefSeq" id="WP_160843796.1">
    <property type="nucleotide sequence ID" value="NZ_WVHT01000002.1"/>
</dbReference>
<protein>
    <recommendedName>
        <fullName evidence="4">Outer membrane beta-barrel protein</fullName>
    </recommendedName>
</protein>
<organism evidence="2 3">
    <name type="scientific">Hufsiella arboris</name>
    <dbReference type="NCBI Taxonomy" id="2695275"/>
    <lineage>
        <taxon>Bacteria</taxon>
        <taxon>Pseudomonadati</taxon>
        <taxon>Bacteroidota</taxon>
        <taxon>Sphingobacteriia</taxon>
        <taxon>Sphingobacteriales</taxon>
        <taxon>Sphingobacteriaceae</taxon>
        <taxon>Hufsiella</taxon>
    </lineage>
</organism>
<dbReference type="Proteomes" id="UP000466586">
    <property type="component" value="Unassembled WGS sequence"/>
</dbReference>
<accession>A0A7K1Y7U4</accession>
<evidence type="ECO:0000313" key="2">
    <source>
        <dbReference type="EMBL" id="MXV50636.1"/>
    </source>
</evidence>
<keyword evidence="1" id="KW-0732">Signal</keyword>
<name>A0A7K1Y7U4_9SPHI</name>
<gene>
    <name evidence="2" type="ORF">GS399_06595</name>
</gene>
<evidence type="ECO:0000313" key="3">
    <source>
        <dbReference type="Proteomes" id="UP000466586"/>
    </source>
</evidence>
<keyword evidence="3" id="KW-1185">Reference proteome</keyword>
<dbReference type="EMBL" id="WVHT01000002">
    <property type="protein sequence ID" value="MXV50636.1"/>
    <property type="molecule type" value="Genomic_DNA"/>
</dbReference>
<comment type="caution">
    <text evidence="2">The sequence shown here is derived from an EMBL/GenBank/DDBJ whole genome shotgun (WGS) entry which is preliminary data.</text>
</comment>
<reference evidence="2 3" key="1">
    <citation type="submission" date="2019-11" db="EMBL/GenBank/DDBJ databases">
        <title>Pedobacter sp. HMF7647 Genome sequencing and assembly.</title>
        <authorList>
            <person name="Kang H."/>
            <person name="Kim H."/>
            <person name="Joh K."/>
        </authorList>
    </citation>
    <scope>NUCLEOTIDE SEQUENCE [LARGE SCALE GENOMIC DNA]</scope>
    <source>
        <strain evidence="2 3">HMF7647</strain>
    </source>
</reference>
<evidence type="ECO:0008006" key="4">
    <source>
        <dbReference type="Google" id="ProtNLM"/>
    </source>
</evidence>
<proteinExistence type="predicted"/>
<sequence>MKNSTCILLLAMAVCSVGKAQQKSFAPVKSGSEIQPFLFSVNTLTQGASFWNFNYSGSYGESVSGPFGYNGVDQHFALKGYFGNRFTLYANLGLGLENGGSLRSAQQAEVIRDFFGGKKLLGPRLGLGIGVSRDYTNVKSLFSRITGSLDALNWRLTGNLRLEKAFDSNRDEIDLVTSAGFHHRIAGGFFAGVEAVGEDLEGFWDKEEAEGGARLLIGPSLNLVPENSRLAFSLCGGPVFYATRSIVPASGAIRELQSANNGYIVRAQVAFSLHN</sequence>